<dbReference type="Pfam" id="PF23768">
    <property type="entry name" value="DUF7167"/>
    <property type="match status" value="1"/>
</dbReference>
<dbReference type="EMBL" id="NVDQ01000011">
    <property type="protein sequence ID" value="PFV09681.1"/>
    <property type="molecule type" value="Genomic_DNA"/>
</dbReference>
<reference evidence="2 3" key="1">
    <citation type="submission" date="2017-09" db="EMBL/GenBank/DDBJ databases">
        <title>Large-scale bioinformatics analysis of Bacillus genomes uncovers conserved roles of natural products in bacterial physiology.</title>
        <authorList>
            <consortium name="Agbiome Team Llc"/>
            <person name="Bleich R.M."/>
            <person name="Grubbs K.J."/>
            <person name="Santa Maria K.C."/>
            <person name="Allen S.E."/>
            <person name="Farag S."/>
            <person name="Shank E.A."/>
            <person name="Bowers A."/>
        </authorList>
    </citation>
    <scope>NUCLEOTIDE SEQUENCE [LARGE SCALE GENOMIC DNA]</scope>
    <source>
        <strain evidence="2 3">AFS060282</strain>
    </source>
</reference>
<name>A0A9X7BEJ8_BACCE</name>
<dbReference type="RefSeq" id="WP_098659964.1">
    <property type="nucleotide sequence ID" value="NZ_JACVOC010000066.1"/>
</dbReference>
<dbReference type="GeneID" id="83635732"/>
<comment type="caution">
    <text evidence="2">The sequence shown here is derived from an EMBL/GenBank/DDBJ whole genome shotgun (WGS) entry which is preliminary data.</text>
</comment>
<protein>
    <recommendedName>
        <fullName evidence="1">DUF7167 domain-containing protein</fullName>
    </recommendedName>
</protein>
<accession>A0A9X7BEJ8</accession>
<gene>
    <name evidence="2" type="ORF">COK98_05510</name>
</gene>
<dbReference type="InterPro" id="IPR055591">
    <property type="entry name" value="DUF7167"/>
</dbReference>
<dbReference type="AlphaFoldDB" id="A0A9X7BEJ8"/>
<feature type="domain" description="DUF7167" evidence="1">
    <location>
        <begin position="6"/>
        <end position="56"/>
    </location>
</feature>
<evidence type="ECO:0000313" key="3">
    <source>
        <dbReference type="Proteomes" id="UP000226257"/>
    </source>
</evidence>
<sequence length="61" mass="7152">MDPNTKVCFTLGIGYVGATHDETFTLYDPKVDKDVEQFLEEQWREWSNNYIDGAWSFAEEN</sequence>
<dbReference type="Proteomes" id="UP000226257">
    <property type="component" value="Unassembled WGS sequence"/>
</dbReference>
<proteinExistence type="predicted"/>
<evidence type="ECO:0000259" key="1">
    <source>
        <dbReference type="Pfam" id="PF23768"/>
    </source>
</evidence>
<organism evidence="2 3">
    <name type="scientific">Bacillus cereus</name>
    <dbReference type="NCBI Taxonomy" id="1396"/>
    <lineage>
        <taxon>Bacteria</taxon>
        <taxon>Bacillati</taxon>
        <taxon>Bacillota</taxon>
        <taxon>Bacilli</taxon>
        <taxon>Bacillales</taxon>
        <taxon>Bacillaceae</taxon>
        <taxon>Bacillus</taxon>
        <taxon>Bacillus cereus group</taxon>
    </lineage>
</organism>
<evidence type="ECO:0000313" key="2">
    <source>
        <dbReference type="EMBL" id="PFV09681.1"/>
    </source>
</evidence>